<dbReference type="EMBL" id="CADCWN010000201">
    <property type="protein sequence ID" value="CAA9576449.1"/>
    <property type="molecule type" value="Genomic_DNA"/>
</dbReference>
<evidence type="ECO:0000313" key="2">
    <source>
        <dbReference type="EMBL" id="CAA9576449.1"/>
    </source>
</evidence>
<sequence>WDGCSSGSSCRRTRRTRRCAPAIWRLSTGSSQRWRGTTTRPGASTTSRATCWRAGRRSPTWRRATRSCGGATRCSPSRSATRRSSP</sequence>
<feature type="region of interest" description="Disordered" evidence="1">
    <location>
        <begin position="62"/>
        <end position="86"/>
    </location>
</feature>
<reference evidence="2" key="1">
    <citation type="submission" date="2020-02" db="EMBL/GenBank/DDBJ databases">
        <authorList>
            <person name="Meier V. D."/>
        </authorList>
    </citation>
    <scope>NUCLEOTIDE SEQUENCE</scope>
    <source>
        <strain evidence="2">AVDCRST_MAG18</strain>
    </source>
</reference>
<feature type="non-terminal residue" evidence="2">
    <location>
        <position position="1"/>
    </location>
</feature>
<evidence type="ECO:0000256" key="1">
    <source>
        <dbReference type="SAM" id="MobiDB-lite"/>
    </source>
</evidence>
<feature type="non-terminal residue" evidence="2">
    <location>
        <position position="86"/>
    </location>
</feature>
<gene>
    <name evidence="2" type="ORF">AVDCRST_MAG18-2600</name>
</gene>
<feature type="region of interest" description="Disordered" evidence="1">
    <location>
        <begin position="30"/>
        <end position="49"/>
    </location>
</feature>
<organism evidence="2">
    <name type="scientific">uncultured Thermomicrobiales bacterium</name>
    <dbReference type="NCBI Taxonomy" id="1645740"/>
    <lineage>
        <taxon>Bacteria</taxon>
        <taxon>Pseudomonadati</taxon>
        <taxon>Thermomicrobiota</taxon>
        <taxon>Thermomicrobia</taxon>
        <taxon>Thermomicrobiales</taxon>
        <taxon>environmental samples</taxon>
    </lineage>
</organism>
<protein>
    <submittedName>
        <fullName evidence="2">Uncharacterized protein</fullName>
    </submittedName>
</protein>
<feature type="compositionally biased region" description="Low complexity" evidence="1">
    <location>
        <begin position="71"/>
        <end position="86"/>
    </location>
</feature>
<proteinExistence type="predicted"/>
<dbReference type="AlphaFoldDB" id="A0A6J4VDR8"/>
<accession>A0A6J4VDR8</accession>
<name>A0A6J4VDR8_9BACT</name>